<comment type="similarity">
    <text evidence="1">Belongs to the peptidase C40 family.</text>
</comment>
<protein>
    <recommendedName>
        <fullName evidence="6">NlpC/P60 domain-containing protein</fullName>
    </recommendedName>
</protein>
<keyword evidence="2" id="KW-0645">Protease</keyword>
<organism evidence="7 8">
    <name type="scientific">Streptomyces marianii</name>
    <dbReference type="NCBI Taxonomy" id="1817406"/>
    <lineage>
        <taxon>Bacteria</taxon>
        <taxon>Bacillati</taxon>
        <taxon>Actinomycetota</taxon>
        <taxon>Actinomycetes</taxon>
        <taxon>Kitasatosporales</taxon>
        <taxon>Streptomycetaceae</taxon>
        <taxon>Streptomyces</taxon>
    </lineage>
</organism>
<name>A0A5R9E9I2_9ACTN</name>
<dbReference type="InterPro" id="IPR036366">
    <property type="entry name" value="PGBDSf"/>
</dbReference>
<dbReference type="PROSITE" id="PS51935">
    <property type="entry name" value="NLPC_P60"/>
    <property type="match status" value="1"/>
</dbReference>
<evidence type="ECO:0000313" key="8">
    <source>
        <dbReference type="Proteomes" id="UP000305921"/>
    </source>
</evidence>
<feature type="region of interest" description="Disordered" evidence="5">
    <location>
        <begin position="412"/>
        <end position="583"/>
    </location>
</feature>
<accession>A0A5R9E9I2</accession>
<dbReference type="Gene3D" id="1.10.101.10">
    <property type="entry name" value="PGBD-like superfamily/PGBD"/>
    <property type="match status" value="2"/>
</dbReference>
<keyword evidence="8" id="KW-1185">Reference proteome</keyword>
<dbReference type="AlphaFoldDB" id="A0A5R9E9I2"/>
<dbReference type="InterPro" id="IPR000064">
    <property type="entry name" value="NLP_P60_dom"/>
</dbReference>
<dbReference type="SUPFAM" id="SSF54001">
    <property type="entry name" value="Cysteine proteinases"/>
    <property type="match status" value="1"/>
</dbReference>
<keyword evidence="3" id="KW-0378">Hydrolase</keyword>
<gene>
    <name evidence="7" type="ORF">FEF34_24335</name>
</gene>
<comment type="caution">
    <text evidence="7">The sequence shown here is derived from an EMBL/GenBank/DDBJ whole genome shotgun (WGS) entry which is preliminary data.</text>
</comment>
<feature type="compositionally biased region" description="Low complexity" evidence="5">
    <location>
        <begin position="109"/>
        <end position="118"/>
    </location>
</feature>
<sequence length="644" mass="65878">MTVPVFEEYEPAGDCVCPGCARQRRERARALPVRAGGHPAAHGARRALVLVTAAGAVLSGGSAGALAAPGAGRPPVSEPEAAAPRTAWSGAPVVEADVVAPPRRPVGERAAGAHPAGPGRAGLGHDLPGRDRAPAPARARTERAGTDRAPVGPAATDPSRGDRVRAGGPAGPGRAPRPDPETPQGGQEPLHGGPTAGPAGTAGLRKMARADIMSRAKRWVNAKVPYSMSRYWVDGYRQDCSGYVSMAWHLPGNEWTGSLAQFGTRIEREDLQPGDILLFHNLSNPSKGSHVTIFGGWADSARTKYIAYEQARPNTRRQTTPLAYWSNSDQYVAYRYRALKGVGTAGEMIGGIEFPGVGVFAPGAGNAYVTRLAGLLAEQGFAGNGTAGPGARWGEAHRRATQAFQYAQGWRGAEADGVPGPDTWRLLVNGTGRKAAPGADAPNGPGREAGSVTGAPAPAAAPTSTGLEQAPSSAAQAPAASASTAAGSASAGARKAAPSPAAAPVTGTVSGGRAAAAPVRRGSVVRSAPAGARRPPSAAAAPRRPGVATATPAGSRKPAPGAAASAPGFPGHGHFRPGGSGRHLDTLRRQLAKRGFGRHYSTRPGPRWGDADRRSVEAFQRAQGWHGAAADGYPGPETWRRLFS</sequence>
<evidence type="ECO:0000256" key="5">
    <source>
        <dbReference type="SAM" id="MobiDB-lite"/>
    </source>
</evidence>
<feature type="compositionally biased region" description="Low complexity" evidence="5">
    <location>
        <begin position="435"/>
        <end position="504"/>
    </location>
</feature>
<proteinExistence type="inferred from homology"/>
<feature type="region of interest" description="Disordered" evidence="5">
    <location>
        <begin position="105"/>
        <end position="202"/>
    </location>
</feature>
<dbReference type="EMBL" id="VAWE01000001">
    <property type="protein sequence ID" value="TLQ45705.1"/>
    <property type="molecule type" value="Genomic_DNA"/>
</dbReference>
<evidence type="ECO:0000259" key="6">
    <source>
        <dbReference type="PROSITE" id="PS51935"/>
    </source>
</evidence>
<dbReference type="InterPro" id="IPR036365">
    <property type="entry name" value="PGBD-like_sf"/>
</dbReference>
<dbReference type="SUPFAM" id="SSF47090">
    <property type="entry name" value="PGBD-like"/>
    <property type="match status" value="2"/>
</dbReference>
<feature type="region of interest" description="Disordered" evidence="5">
    <location>
        <begin position="64"/>
        <end position="89"/>
    </location>
</feature>
<dbReference type="NCBIfam" id="NF038080">
    <property type="entry name" value="PG_bind_siph"/>
    <property type="match status" value="2"/>
</dbReference>
<dbReference type="OrthoDB" id="5620138at2"/>
<dbReference type="RefSeq" id="WP_138055035.1">
    <property type="nucleotide sequence ID" value="NZ_VAWE01000001.1"/>
</dbReference>
<dbReference type="InterPro" id="IPR047763">
    <property type="entry name" value="PG_bind_dom_phiBT1-type"/>
</dbReference>
<dbReference type="GO" id="GO:0006508">
    <property type="term" value="P:proteolysis"/>
    <property type="evidence" value="ECO:0007669"/>
    <property type="project" value="UniProtKB-KW"/>
</dbReference>
<feature type="compositionally biased region" description="Low complexity" evidence="5">
    <location>
        <begin position="64"/>
        <end position="75"/>
    </location>
</feature>
<evidence type="ECO:0000256" key="3">
    <source>
        <dbReference type="ARBA" id="ARBA00022801"/>
    </source>
</evidence>
<feature type="compositionally biased region" description="Low complexity" evidence="5">
    <location>
        <begin position="511"/>
        <end position="569"/>
    </location>
</feature>
<feature type="domain" description="NlpC/P60" evidence="6">
    <location>
        <begin position="206"/>
        <end position="336"/>
    </location>
</feature>
<dbReference type="Gene3D" id="3.90.1720.10">
    <property type="entry name" value="endopeptidase domain like (from Nostoc punctiforme)"/>
    <property type="match status" value="1"/>
</dbReference>
<reference evidence="7 8" key="1">
    <citation type="submission" date="2019-05" db="EMBL/GenBank/DDBJ databases">
        <title>Streptomyces marianii sp. nov., a novel marine actinomycete from southern coast of India.</title>
        <authorList>
            <person name="Iniyan A.M."/>
            <person name="Wink J."/>
            <person name="Ramprasad E."/>
            <person name="Ramana C.V."/>
            <person name="Bunk B."/>
            <person name="Sproer C."/>
            <person name="Joseph F.-J.R.S."/>
            <person name="Vincent S.G.P."/>
        </authorList>
    </citation>
    <scope>NUCLEOTIDE SEQUENCE [LARGE SCALE GENOMIC DNA]</scope>
    <source>
        <strain evidence="7 8">ICN19</strain>
    </source>
</reference>
<keyword evidence="4" id="KW-0788">Thiol protease</keyword>
<dbReference type="InterPro" id="IPR038765">
    <property type="entry name" value="Papain-like_cys_pep_sf"/>
</dbReference>
<evidence type="ECO:0000256" key="1">
    <source>
        <dbReference type="ARBA" id="ARBA00007074"/>
    </source>
</evidence>
<evidence type="ECO:0000313" key="7">
    <source>
        <dbReference type="EMBL" id="TLQ45705.1"/>
    </source>
</evidence>
<dbReference type="GO" id="GO:0008234">
    <property type="term" value="F:cysteine-type peptidase activity"/>
    <property type="evidence" value="ECO:0007669"/>
    <property type="project" value="UniProtKB-KW"/>
</dbReference>
<dbReference type="Proteomes" id="UP000305921">
    <property type="component" value="Unassembled WGS sequence"/>
</dbReference>
<feature type="compositionally biased region" description="Low complexity" evidence="5">
    <location>
        <begin position="192"/>
        <end position="202"/>
    </location>
</feature>
<feature type="compositionally biased region" description="Basic and acidic residues" evidence="5">
    <location>
        <begin position="127"/>
        <end position="146"/>
    </location>
</feature>
<evidence type="ECO:0000256" key="4">
    <source>
        <dbReference type="ARBA" id="ARBA00022807"/>
    </source>
</evidence>
<evidence type="ECO:0000256" key="2">
    <source>
        <dbReference type="ARBA" id="ARBA00022670"/>
    </source>
</evidence>